<dbReference type="EMBL" id="BLWC01000001">
    <property type="protein sequence ID" value="GFM95281.1"/>
    <property type="molecule type" value="Genomic_DNA"/>
</dbReference>
<gene>
    <name evidence="8" type="ORF">HEB29_000095</name>
    <name evidence="7" type="ORF">Sfulv_00920</name>
</gene>
<name>A0A7J0BYI6_9ACTN</name>
<sequence>MWHSQGAPTVLGPAAVVPAARAPDGPRTPHRRTHAGQDIPVFEHLALKTRASPTVGQRIERSGSTTGSVTGLNATVNYGGGQLVYNTIQTNACAEPGDSGGTTFFEPVTRPLSLYGLNVS</sequence>
<evidence type="ECO:0000313" key="8">
    <source>
        <dbReference type="EMBL" id="NYE39084.1"/>
    </source>
</evidence>
<keyword evidence="4" id="KW-0720">Serine protease</keyword>
<evidence type="ECO:0000256" key="5">
    <source>
        <dbReference type="ARBA" id="ARBA00023157"/>
    </source>
</evidence>
<dbReference type="SUPFAM" id="SSF50494">
    <property type="entry name" value="Trypsin-like serine proteases"/>
    <property type="match status" value="1"/>
</dbReference>
<dbReference type="InterPro" id="IPR001316">
    <property type="entry name" value="Pept_S1A_streptogrisin"/>
</dbReference>
<protein>
    <recommendedName>
        <fullName evidence="11">Serine protease</fullName>
    </recommendedName>
</protein>
<dbReference type="Proteomes" id="UP000530403">
    <property type="component" value="Unassembled WGS sequence"/>
</dbReference>
<comment type="similarity">
    <text evidence="1">Belongs to the peptidase S1 family.</text>
</comment>
<dbReference type="GO" id="GO:0004252">
    <property type="term" value="F:serine-type endopeptidase activity"/>
    <property type="evidence" value="ECO:0007669"/>
    <property type="project" value="InterPro"/>
</dbReference>
<dbReference type="Proteomes" id="UP000498980">
    <property type="component" value="Unassembled WGS sequence"/>
</dbReference>
<keyword evidence="5" id="KW-1015">Disulfide bond</keyword>
<dbReference type="PRINTS" id="PR00861">
    <property type="entry name" value="ALYTICPTASE"/>
</dbReference>
<evidence type="ECO:0000313" key="9">
    <source>
        <dbReference type="Proteomes" id="UP000498980"/>
    </source>
</evidence>
<feature type="region of interest" description="Disordered" evidence="6">
    <location>
        <begin position="52"/>
        <end position="71"/>
    </location>
</feature>
<dbReference type="InterPro" id="IPR043504">
    <property type="entry name" value="Peptidase_S1_PA_chymotrypsin"/>
</dbReference>
<evidence type="ECO:0000256" key="4">
    <source>
        <dbReference type="ARBA" id="ARBA00022825"/>
    </source>
</evidence>
<reference evidence="8 10" key="2">
    <citation type="submission" date="2020-07" db="EMBL/GenBank/DDBJ databases">
        <title>Sequencing the genomes of 1000 actinobacteria strains.</title>
        <authorList>
            <person name="Klenk H.-P."/>
        </authorList>
    </citation>
    <scope>NUCLEOTIDE SEQUENCE [LARGE SCALE GENOMIC DNA]</scope>
    <source>
        <strain evidence="8 10">DSM 41455</strain>
    </source>
</reference>
<evidence type="ECO:0000256" key="1">
    <source>
        <dbReference type="ARBA" id="ARBA00007664"/>
    </source>
</evidence>
<dbReference type="GO" id="GO:0006508">
    <property type="term" value="P:proteolysis"/>
    <property type="evidence" value="ECO:0007669"/>
    <property type="project" value="UniProtKB-KW"/>
</dbReference>
<dbReference type="InterPro" id="IPR009003">
    <property type="entry name" value="Peptidase_S1_PA"/>
</dbReference>
<keyword evidence="2" id="KW-0645">Protease</keyword>
<feature type="compositionally biased region" description="Polar residues" evidence="6">
    <location>
        <begin position="62"/>
        <end position="71"/>
    </location>
</feature>
<keyword evidence="3" id="KW-0378">Hydrolase</keyword>
<organism evidence="7 9">
    <name type="scientific">Streptomyces fulvorobeus</name>
    <dbReference type="NCBI Taxonomy" id="284028"/>
    <lineage>
        <taxon>Bacteria</taxon>
        <taxon>Bacillati</taxon>
        <taxon>Actinomycetota</taxon>
        <taxon>Actinomycetes</taxon>
        <taxon>Kitasatosporales</taxon>
        <taxon>Streptomycetaceae</taxon>
        <taxon>Streptomyces</taxon>
    </lineage>
</organism>
<evidence type="ECO:0000313" key="7">
    <source>
        <dbReference type="EMBL" id="GFM95281.1"/>
    </source>
</evidence>
<proteinExistence type="inferred from homology"/>
<reference evidence="7 9" key="1">
    <citation type="submission" date="2020-05" db="EMBL/GenBank/DDBJ databases">
        <title>Whole genome shotgun sequence of Streptomyces fulvorobeus NBRC 15897.</title>
        <authorList>
            <person name="Komaki H."/>
            <person name="Tamura T."/>
        </authorList>
    </citation>
    <scope>NUCLEOTIDE SEQUENCE [LARGE SCALE GENOMIC DNA]</scope>
    <source>
        <strain evidence="7 9">NBRC 15897</strain>
    </source>
</reference>
<evidence type="ECO:0000313" key="10">
    <source>
        <dbReference type="Proteomes" id="UP000530403"/>
    </source>
</evidence>
<dbReference type="EMBL" id="JACCCF010000001">
    <property type="protein sequence ID" value="NYE39084.1"/>
    <property type="molecule type" value="Genomic_DNA"/>
</dbReference>
<accession>A0A7J0BYI6</accession>
<dbReference type="Gene3D" id="2.40.10.10">
    <property type="entry name" value="Trypsin-like serine proteases"/>
    <property type="match status" value="1"/>
</dbReference>
<evidence type="ECO:0000256" key="2">
    <source>
        <dbReference type="ARBA" id="ARBA00022670"/>
    </source>
</evidence>
<evidence type="ECO:0000256" key="3">
    <source>
        <dbReference type="ARBA" id="ARBA00022801"/>
    </source>
</evidence>
<keyword evidence="9" id="KW-1185">Reference proteome</keyword>
<comment type="caution">
    <text evidence="7">The sequence shown here is derived from an EMBL/GenBank/DDBJ whole genome shotgun (WGS) entry which is preliminary data.</text>
</comment>
<feature type="compositionally biased region" description="Low complexity" evidence="6">
    <location>
        <begin position="1"/>
        <end position="25"/>
    </location>
</feature>
<evidence type="ECO:0000256" key="6">
    <source>
        <dbReference type="SAM" id="MobiDB-lite"/>
    </source>
</evidence>
<evidence type="ECO:0008006" key="11">
    <source>
        <dbReference type="Google" id="ProtNLM"/>
    </source>
</evidence>
<dbReference type="AlphaFoldDB" id="A0A7J0BYI6"/>
<feature type="region of interest" description="Disordered" evidence="6">
    <location>
        <begin position="1"/>
        <end position="37"/>
    </location>
</feature>